<name>A0A382R945_9ZZZZ</name>
<proteinExistence type="predicted"/>
<reference evidence="1" key="1">
    <citation type="submission" date="2018-05" db="EMBL/GenBank/DDBJ databases">
        <authorList>
            <person name="Lanie J.A."/>
            <person name="Ng W.-L."/>
            <person name="Kazmierczak K.M."/>
            <person name="Andrzejewski T.M."/>
            <person name="Davidsen T.M."/>
            <person name="Wayne K.J."/>
            <person name="Tettelin H."/>
            <person name="Glass J.I."/>
            <person name="Rusch D."/>
            <person name="Podicherti R."/>
            <person name="Tsui H.-C.T."/>
            <person name="Winkler M.E."/>
        </authorList>
    </citation>
    <scope>NUCLEOTIDE SEQUENCE</scope>
</reference>
<evidence type="ECO:0000313" key="1">
    <source>
        <dbReference type="EMBL" id="SVC94219.1"/>
    </source>
</evidence>
<gene>
    <name evidence="1" type="ORF">METZ01_LOCUS347073</name>
</gene>
<protein>
    <submittedName>
        <fullName evidence="1">Uncharacterized protein</fullName>
    </submittedName>
</protein>
<organism evidence="1">
    <name type="scientific">marine metagenome</name>
    <dbReference type="NCBI Taxonomy" id="408172"/>
    <lineage>
        <taxon>unclassified sequences</taxon>
        <taxon>metagenomes</taxon>
        <taxon>ecological metagenomes</taxon>
    </lineage>
</organism>
<dbReference type="AlphaFoldDB" id="A0A382R945"/>
<dbReference type="EMBL" id="UINC01120013">
    <property type="protein sequence ID" value="SVC94219.1"/>
    <property type="molecule type" value="Genomic_DNA"/>
</dbReference>
<sequence>MGKCNVSFTGACSGDITMFKQPATGSVYGYCQYHIDIGLTDDRRDMSEGYRLVRVEDLT</sequence>
<accession>A0A382R945</accession>